<evidence type="ECO:0000313" key="2">
    <source>
        <dbReference type="EMBL" id="KAH0859616.1"/>
    </source>
</evidence>
<gene>
    <name evidence="2" type="ORF">HID58_087877</name>
</gene>
<reference evidence="2 3" key="1">
    <citation type="submission" date="2021-05" db="EMBL/GenBank/DDBJ databases">
        <title>Genome Assembly of Synthetic Allotetraploid Brassica napus Reveals Homoeologous Exchanges between Subgenomes.</title>
        <authorList>
            <person name="Davis J.T."/>
        </authorList>
    </citation>
    <scope>NUCLEOTIDE SEQUENCE [LARGE SCALE GENOMIC DNA]</scope>
    <source>
        <strain evidence="3">cv. Da-Ae</strain>
        <tissue evidence="2">Seedling</tissue>
    </source>
</reference>
<evidence type="ECO:0000313" key="3">
    <source>
        <dbReference type="Proteomes" id="UP000824890"/>
    </source>
</evidence>
<keyword evidence="3" id="KW-1185">Reference proteome</keyword>
<protein>
    <submittedName>
        <fullName evidence="2">Uncharacterized protein</fullName>
    </submittedName>
</protein>
<name>A0ABQ7XX31_BRANA</name>
<dbReference type="EMBL" id="JAGKQM010000019">
    <property type="protein sequence ID" value="KAH0859616.1"/>
    <property type="molecule type" value="Genomic_DNA"/>
</dbReference>
<comment type="caution">
    <text evidence="2">The sequence shown here is derived from an EMBL/GenBank/DDBJ whole genome shotgun (WGS) entry which is preliminary data.</text>
</comment>
<feature type="compositionally biased region" description="Basic and acidic residues" evidence="1">
    <location>
        <begin position="294"/>
        <end position="309"/>
    </location>
</feature>
<accession>A0ABQ7XX31</accession>
<feature type="region of interest" description="Disordered" evidence="1">
    <location>
        <begin position="294"/>
        <end position="319"/>
    </location>
</feature>
<evidence type="ECO:0000256" key="1">
    <source>
        <dbReference type="SAM" id="MobiDB-lite"/>
    </source>
</evidence>
<sequence>MRAVALQLLAPSSLQRYFILQQLNQRRKVQRQKEQNFLFHLLLQLTIQKTHLSKLCLATSIDRPEAMLPRQNRSPPYLKSLSLSVSFKGWKLLNRNKDTDLLLGIGEEEIEGLIEQHGGGVRLFERRADEEKVEEAAMGEGVERDREEERKTKRRLFRDSLNTGDNDALSKCLWSKLLLKPIKMKPIVEKKDHMVSPLRELEITAAMIEEESGEKIVHQWHEESLDEVHHLKRSITESNELSYLVIFVIRTNQNPQGIWRSHNRPGAWRFPEVSLQHRHDLAEDHADADREIDREAPRNGRHQGQDPIRRPCSSTAMTETASLTVEDTKKLLRKSMMQ</sequence>
<proteinExistence type="predicted"/>
<organism evidence="2 3">
    <name type="scientific">Brassica napus</name>
    <name type="common">Rape</name>
    <dbReference type="NCBI Taxonomy" id="3708"/>
    <lineage>
        <taxon>Eukaryota</taxon>
        <taxon>Viridiplantae</taxon>
        <taxon>Streptophyta</taxon>
        <taxon>Embryophyta</taxon>
        <taxon>Tracheophyta</taxon>
        <taxon>Spermatophyta</taxon>
        <taxon>Magnoliopsida</taxon>
        <taxon>eudicotyledons</taxon>
        <taxon>Gunneridae</taxon>
        <taxon>Pentapetalae</taxon>
        <taxon>rosids</taxon>
        <taxon>malvids</taxon>
        <taxon>Brassicales</taxon>
        <taxon>Brassicaceae</taxon>
        <taxon>Brassiceae</taxon>
        <taxon>Brassica</taxon>
    </lineage>
</organism>
<dbReference type="Proteomes" id="UP000824890">
    <property type="component" value="Unassembled WGS sequence"/>
</dbReference>